<accession>A0A132NA31</accession>
<dbReference type="Proteomes" id="UP000070659">
    <property type="component" value="Unassembled WGS sequence"/>
</dbReference>
<protein>
    <submittedName>
        <fullName evidence="3">Fe-S osidoreductase</fullName>
    </submittedName>
</protein>
<evidence type="ECO:0000259" key="1">
    <source>
        <dbReference type="Pfam" id="PF02754"/>
    </source>
</evidence>
<reference evidence="4" key="2">
    <citation type="submission" date="2015-02" db="EMBL/GenBank/DDBJ databases">
        <title>Physiological reanalysis, assessment of diazotrophy, and genome sequences of multiple isolates of Streptomyces thermoautotrophicus.</title>
        <authorList>
            <person name="MacKellar D.C."/>
            <person name="Lieber L."/>
            <person name="Norman J."/>
            <person name="Bolger A."/>
            <person name="Tobin C."/>
            <person name="Murray J.W."/>
            <person name="Friesen M."/>
            <person name="Prell J."/>
        </authorList>
    </citation>
    <scope>NUCLEOTIDE SEQUENCE [LARGE SCALE GENOMIC DNA]</scope>
    <source>
        <strain evidence="4">UBT1</strain>
    </source>
</reference>
<evidence type="ECO:0000313" key="2">
    <source>
        <dbReference type="EMBL" id="KWW97947.1"/>
    </source>
</evidence>
<dbReference type="GO" id="GO:0005829">
    <property type="term" value="C:cytosol"/>
    <property type="evidence" value="ECO:0007669"/>
    <property type="project" value="TreeGrafter"/>
</dbReference>
<proteinExistence type="predicted"/>
<dbReference type="Proteomes" id="UP000070598">
    <property type="component" value="Unassembled WGS sequence"/>
</dbReference>
<comment type="caution">
    <text evidence="3">The sequence shown here is derived from an EMBL/GenBank/DDBJ whole genome shotgun (WGS) entry which is preliminary data.</text>
</comment>
<feature type="domain" description="Cysteine-rich" evidence="1">
    <location>
        <begin position="3"/>
        <end position="87"/>
    </location>
</feature>
<dbReference type="GO" id="GO:0016491">
    <property type="term" value="F:oxidoreductase activity"/>
    <property type="evidence" value="ECO:0007669"/>
    <property type="project" value="UniProtKB-ARBA"/>
</dbReference>
<dbReference type="EMBL" id="JYIK01001079">
    <property type="protein sequence ID" value="KWX06999.1"/>
    <property type="molecule type" value="Genomic_DNA"/>
</dbReference>
<evidence type="ECO:0000313" key="4">
    <source>
        <dbReference type="Proteomes" id="UP000070598"/>
    </source>
</evidence>
<evidence type="ECO:0000313" key="5">
    <source>
        <dbReference type="Proteomes" id="UP000070659"/>
    </source>
</evidence>
<dbReference type="RefSeq" id="WP_067071722.1">
    <property type="nucleotide sequence ID" value="NZ_JYIJ01000019.1"/>
</dbReference>
<dbReference type="Pfam" id="PF02754">
    <property type="entry name" value="CCG"/>
    <property type="match status" value="2"/>
</dbReference>
<feature type="domain" description="Cysteine-rich" evidence="1">
    <location>
        <begin position="133"/>
        <end position="217"/>
    </location>
</feature>
<reference evidence="3 5" key="1">
    <citation type="submission" date="2015-02" db="EMBL/GenBank/DDBJ databases">
        <title>Physiological reanalysis, assessment of diazotrophy, and genome sequences of multiple isolates of Streptomyces thermoautotrophicus.</title>
        <authorList>
            <person name="MacKellar D.C."/>
            <person name="Lieber L."/>
            <person name="Norman J."/>
            <person name="Bolger A."/>
            <person name="Tobin C."/>
            <person name="Murray J.W."/>
            <person name="Prell J."/>
        </authorList>
    </citation>
    <scope>NUCLEOTIDE SEQUENCE [LARGE SCALE GENOMIC DNA]</scope>
    <source>
        <strain evidence="3 5">UBT1</strain>
    </source>
</reference>
<dbReference type="PATRIC" id="fig|1469144.8.peg.942"/>
<name>A0A132NA31_9ACTN</name>
<dbReference type="PANTHER" id="PTHR30296">
    <property type="entry name" value="UNCHARACTERIZED PROTEIN YKGE"/>
    <property type="match status" value="1"/>
</dbReference>
<organism evidence="3 4">
    <name type="scientific">Carbonactinospora thermoautotrophica</name>
    <dbReference type="NCBI Taxonomy" id="1469144"/>
    <lineage>
        <taxon>Bacteria</taxon>
        <taxon>Bacillati</taxon>
        <taxon>Actinomycetota</taxon>
        <taxon>Actinomycetes</taxon>
        <taxon>Kitasatosporales</taxon>
        <taxon>Carbonactinosporaceae</taxon>
        <taxon>Carbonactinospora</taxon>
    </lineage>
</organism>
<gene>
    <name evidence="2" type="ORF">TH66_21520</name>
    <name evidence="3" type="ORF">TR74_20275</name>
</gene>
<dbReference type="InterPro" id="IPR004017">
    <property type="entry name" value="Cys_rich_dom"/>
</dbReference>
<dbReference type="EMBL" id="JYIJ01000019">
    <property type="protein sequence ID" value="KWW97947.1"/>
    <property type="molecule type" value="Genomic_DNA"/>
</dbReference>
<evidence type="ECO:0000313" key="3">
    <source>
        <dbReference type="EMBL" id="KWX06999.1"/>
    </source>
</evidence>
<sequence>MRVALFITCFNDTLFPRTGQAVVRLLERLGRSFDFTVEFPLGQTCCGQMHFNTGYRRECLPLVRRFAEVFEPYDAVVAPSASCVGMVRDFHGEVSGALRERASGVADRTYELTEFLVDVLGVTDVGAYFPHRVTYHPTCHSLRVLRLGDRPLRLLRAVRGLELVDLPGAEECCGFGGTFALKNAEVSVAMAGDKVANVHRTGAEVLCAADNSCLAHIGGVLSRLNSGVRTVHLAEILASTEEEPA</sequence>
<dbReference type="PANTHER" id="PTHR30296:SF0">
    <property type="entry name" value="LACTATE UTILIZATION PROTEIN A"/>
    <property type="match status" value="1"/>
</dbReference>
<dbReference type="AlphaFoldDB" id="A0A132NA31"/>